<reference evidence="2" key="1">
    <citation type="submission" date="2019-11" db="EMBL/GenBank/DDBJ databases">
        <authorList>
            <person name="Liu Y."/>
            <person name="Hou J."/>
            <person name="Li T.-Q."/>
            <person name="Guan C.-H."/>
            <person name="Wu X."/>
            <person name="Wu H.-Z."/>
            <person name="Ling F."/>
            <person name="Zhang R."/>
            <person name="Shi X.-G."/>
            <person name="Ren J.-P."/>
            <person name="Chen E.-F."/>
            <person name="Sun J.-M."/>
        </authorList>
    </citation>
    <scope>NUCLEOTIDE SEQUENCE</scope>
    <source>
        <strain evidence="2">Adult_tree_wgs_1</strain>
        <tissue evidence="2">Leaves</tissue>
    </source>
</reference>
<dbReference type="Proteomes" id="UP000626092">
    <property type="component" value="Unassembled WGS sequence"/>
</dbReference>
<feature type="region of interest" description="Disordered" evidence="1">
    <location>
        <begin position="63"/>
        <end position="92"/>
    </location>
</feature>
<evidence type="ECO:0000313" key="3">
    <source>
        <dbReference type="Proteomes" id="UP000626092"/>
    </source>
</evidence>
<accession>A0A834LNM0</accession>
<gene>
    <name evidence="2" type="ORF">RHSIM_Rhsim05G0188200</name>
</gene>
<feature type="compositionally biased region" description="Acidic residues" evidence="1">
    <location>
        <begin position="76"/>
        <end position="88"/>
    </location>
</feature>
<keyword evidence="3" id="KW-1185">Reference proteome</keyword>
<evidence type="ECO:0000313" key="2">
    <source>
        <dbReference type="EMBL" id="KAF7144114.1"/>
    </source>
</evidence>
<feature type="compositionally biased region" description="Basic residues" evidence="1">
    <location>
        <begin position="194"/>
        <end position="203"/>
    </location>
</feature>
<protein>
    <submittedName>
        <fullName evidence="2">Uncharacterized protein</fullName>
    </submittedName>
</protein>
<evidence type="ECO:0000256" key="1">
    <source>
        <dbReference type="SAM" id="MobiDB-lite"/>
    </source>
</evidence>
<dbReference type="PANTHER" id="PTHR34952:SF2">
    <property type="entry name" value="OS05G0113500 PROTEIN"/>
    <property type="match status" value="1"/>
</dbReference>
<feature type="region of interest" description="Disordered" evidence="1">
    <location>
        <begin position="159"/>
        <end position="249"/>
    </location>
</feature>
<organism evidence="2 3">
    <name type="scientific">Rhododendron simsii</name>
    <name type="common">Sims's rhododendron</name>
    <dbReference type="NCBI Taxonomy" id="118357"/>
    <lineage>
        <taxon>Eukaryota</taxon>
        <taxon>Viridiplantae</taxon>
        <taxon>Streptophyta</taxon>
        <taxon>Embryophyta</taxon>
        <taxon>Tracheophyta</taxon>
        <taxon>Spermatophyta</taxon>
        <taxon>Magnoliopsida</taxon>
        <taxon>eudicotyledons</taxon>
        <taxon>Gunneridae</taxon>
        <taxon>Pentapetalae</taxon>
        <taxon>asterids</taxon>
        <taxon>Ericales</taxon>
        <taxon>Ericaceae</taxon>
        <taxon>Ericoideae</taxon>
        <taxon>Rhodoreae</taxon>
        <taxon>Rhododendron</taxon>
    </lineage>
</organism>
<feature type="compositionally biased region" description="Basic and acidic residues" evidence="1">
    <location>
        <begin position="224"/>
        <end position="236"/>
    </location>
</feature>
<dbReference type="AlphaFoldDB" id="A0A834LNM0"/>
<dbReference type="PANTHER" id="PTHR34952">
    <property type="entry name" value="OS05G0113500 PROTEIN"/>
    <property type="match status" value="1"/>
</dbReference>
<feature type="compositionally biased region" description="Polar residues" evidence="1">
    <location>
        <begin position="237"/>
        <end position="249"/>
    </location>
</feature>
<sequence length="293" mass="32426">MNPGSPEGVPASKDVNRPDALKKLYTEPSHCNRHFLEHISIDELENSLAEFLCVQDGQLLPSESNLCQPSDKTDNPNEEMEQEFDDPGQSESVTVTSEKCLFKCATFPSSGKKSPASAPIDGEDDIAAAVLMQSGCEPVKPAYPRSISLPTHFKLVSALKGSRERQGKSQKKLTVTWAPDVYDPPPSAPTLSRNSKRRPKNERKKYDKKNGKNKQKGKSSRVGGSKDKKQVRKYSESSKSFSQWPNNDNTEFEFSEPCEKLEHFGVGSSDAYCGSSFLKKSITKLHFSMAEAT</sequence>
<feature type="region of interest" description="Disordered" evidence="1">
    <location>
        <begin position="1"/>
        <end position="21"/>
    </location>
</feature>
<name>A0A834LNM0_RHOSS</name>
<dbReference type="EMBL" id="WJXA01000005">
    <property type="protein sequence ID" value="KAF7144114.1"/>
    <property type="molecule type" value="Genomic_DNA"/>
</dbReference>
<comment type="caution">
    <text evidence="2">The sequence shown here is derived from an EMBL/GenBank/DDBJ whole genome shotgun (WGS) entry which is preliminary data.</text>
</comment>
<dbReference type="OrthoDB" id="2016966at2759"/>
<proteinExistence type="predicted"/>